<proteinExistence type="predicted"/>
<reference evidence="1 2" key="1">
    <citation type="submission" date="2011-01" db="EMBL/GenBank/DDBJ databases">
        <authorList>
            <person name="Muzny D."/>
            <person name="Qin X."/>
            <person name="Buhay C."/>
            <person name="Dugan-Rocha S."/>
            <person name="Ding Y."/>
            <person name="Chen G."/>
            <person name="Hawes A."/>
            <person name="Holder M."/>
            <person name="Jhangiani S."/>
            <person name="Johnson A."/>
            <person name="Khan Z."/>
            <person name="Li Z."/>
            <person name="Liu W."/>
            <person name="Liu X."/>
            <person name="Perez L."/>
            <person name="Shen H."/>
            <person name="Wang Q."/>
            <person name="Watt J."/>
            <person name="Xi L."/>
            <person name="Xin Y."/>
            <person name="Zhou J."/>
            <person name="Deng J."/>
            <person name="Jiang H."/>
            <person name="Liu Y."/>
            <person name="Qu J."/>
            <person name="Song X.-Z."/>
            <person name="Zhang L."/>
            <person name="Villasana D."/>
            <person name="Johnson A."/>
            <person name="Liu J."/>
            <person name="Liyanage D."/>
            <person name="Lorensuhewa L."/>
            <person name="Robinson T."/>
            <person name="Song A."/>
            <person name="Song B.-B."/>
            <person name="Dinh H."/>
            <person name="Thornton R."/>
            <person name="Coyle M."/>
            <person name="Francisco L."/>
            <person name="Jackson L."/>
            <person name="Javaid M."/>
            <person name="Korchina V."/>
            <person name="Kovar C."/>
            <person name="Mata R."/>
            <person name="Mathew T."/>
            <person name="Ngo R."/>
            <person name="Nguyen L."/>
            <person name="Nguyen N."/>
            <person name="Okwuonu G."/>
            <person name="Ongeri F."/>
            <person name="Pham C."/>
            <person name="Simmons D."/>
            <person name="Wilczek-Boney K."/>
            <person name="Hale W."/>
            <person name="Jakkamsetti A."/>
            <person name="Pham P."/>
            <person name="Ruth R."/>
            <person name="San Lucas F."/>
            <person name="Warren J."/>
            <person name="Zhang J."/>
            <person name="Zhao Z."/>
            <person name="Zhou C."/>
            <person name="Zhu D."/>
            <person name="Lee S."/>
            <person name="Bess C."/>
            <person name="Blankenburg K."/>
            <person name="Forbes L."/>
            <person name="Fu Q."/>
            <person name="Gubbala S."/>
            <person name="Hirani K."/>
            <person name="Jayaseelan J.C."/>
            <person name="Lara F."/>
            <person name="Munidasa M."/>
            <person name="Palculict T."/>
            <person name="Patil S."/>
            <person name="Pu L.-L."/>
            <person name="Saada N."/>
            <person name="Tang L."/>
            <person name="Weissenberger G."/>
            <person name="Zhu Y."/>
            <person name="Hemphill L."/>
            <person name="Shang Y."/>
            <person name="Youmans B."/>
            <person name="Ayvaz T."/>
            <person name="Ross M."/>
            <person name="Santibanez J."/>
            <person name="Aqrawi P."/>
            <person name="Gross S."/>
            <person name="Joshi V."/>
            <person name="Fowler G."/>
            <person name="Nazareth L."/>
            <person name="Reid J."/>
            <person name="Worley K."/>
            <person name="Petrosino J."/>
            <person name="Highlander S."/>
            <person name="Gibbs R."/>
        </authorList>
    </citation>
    <scope>NUCLEOTIDE SEQUENCE [LARGE SCALE GENOMIC DNA]</scope>
    <source>
        <strain evidence="1 2">ATCC 25644</strain>
    </source>
</reference>
<accession>E7FME7</accession>
<sequence>MLFKYFSEEFGNQPDSLIMKAFAFANSNYLCRFKGVGFKWKS</sequence>
<dbReference type="HOGENOM" id="CLU_3253382_0_0_9"/>
<dbReference type="Proteomes" id="UP000004099">
    <property type="component" value="Unassembled WGS sequence"/>
</dbReference>
<protein>
    <submittedName>
        <fullName evidence="1">Uncharacterized protein</fullName>
    </submittedName>
</protein>
<evidence type="ECO:0000313" key="2">
    <source>
        <dbReference type="Proteomes" id="UP000004099"/>
    </source>
</evidence>
<dbReference type="EMBL" id="ACGS02000007">
    <property type="protein sequence ID" value="EFZ35797.1"/>
    <property type="molecule type" value="Genomic_DNA"/>
</dbReference>
<dbReference type="AlphaFoldDB" id="E7FME7"/>
<evidence type="ECO:0000313" key="1">
    <source>
        <dbReference type="EMBL" id="EFZ35797.1"/>
    </source>
</evidence>
<organism evidence="1 2">
    <name type="scientific">Ligilactobacillus ruminis ATCC 25644</name>
    <dbReference type="NCBI Taxonomy" id="525362"/>
    <lineage>
        <taxon>Bacteria</taxon>
        <taxon>Bacillati</taxon>
        <taxon>Bacillota</taxon>
        <taxon>Bacilli</taxon>
        <taxon>Lactobacillales</taxon>
        <taxon>Lactobacillaceae</taxon>
        <taxon>Ligilactobacillus</taxon>
    </lineage>
</organism>
<gene>
    <name evidence="1" type="ORF">HMPREF0542_10074</name>
</gene>
<comment type="caution">
    <text evidence="1">The sequence shown here is derived from an EMBL/GenBank/DDBJ whole genome shotgun (WGS) entry which is preliminary data.</text>
</comment>
<name>E7FME7_9LACO</name>